<dbReference type="PATRIC" id="fig|294.162.peg.4393"/>
<gene>
    <name evidence="1" type="ORF">AN403_2097</name>
</gene>
<name>A0A0P8WUG0_PSEFL</name>
<organism evidence="1 2">
    <name type="scientific">Pseudomonas fluorescens</name>
    <dbReference type="NCBI Taxonomy" id="294"/>
    <lineage>
        <taxon>Bacteria</taxon>
        <taxon>Pseudomonadati</taxon>
        <taxon>Pseudomonadota</taxon>
        <taxon>Gammaproteobacteria</taxon>
        <taxon>Pseudomonadales</taxon>
        <taxon>Pseudomonadaceae</taxon>
        <taxon>Pseudomonas</taxon>
    </lineage>
</organism>
<dbReference type="Proteomes" id="UP000050349">
    <property type="component" value="Unassembled WGS sequence"/>
</dbReference>
<protein>
    <submittedName>
        <fullName evidence="1">Uncharacterized protein</fullName>
    </submittedName>
</protein>
<dbReference type="AlphaFoldDB" id="A0A0P8WUG0"/>
<evidence type="ECO:0000313" key="2">
    <source>
        <dbReference type="Proteomes" id="UP000050349"/>
    </source>
</evidence>
<comment type="caution">
    <text evidence="1">The sequence shown here is derived from an EMBL/GenBank/DDBJ whole genome shotgun (WGS) entry which is preliminary data.</text>
</comment>
<accession>A0A0P8WUG0</accession>
<evidence type="ECO:0000313" key="1">
    <source>
        <dbReference type="EMBL" id="KPU56880.1"/>
    </source>
</evidence>
<dbReference type="EMBL" id="LJXB01000086">
    <property type="protein sequence ID" value="KPU56880.1"/>
    <property type="molecule type" value="Genomic_DNA"/>
</dbReference>
<reference evidence="1 2" key="1">
    <citation type="submission" date="2015-09" db="EMBL/GenBank/DDBJ databases">
        <authorList>
            <person name="Jackson K.R."/>
            <person name="Lunt B.L."/>
            <person name="Fisher J.N.B."/>
            <person name="Gardner A.V."/>
            <person name="Bailey M.E."/>
            <person name="Deus L.M."/>
            <person name="Earl A.S."/>
            <person name="Gibby P.D."/>
            <person name="Hartmann K.A."/>
            <person name="Liu J.E."/>
            <person name="Manci A.M."/>
            <person name="Nielsen D.A."/>
            <person name="Solomon M.B."/>
            <person name="Breakwell D.P."/>
            <person name="Burnett S.H."/>
            <person name="Grose J.H."/>
        </authorList>
    </citation>
    <scope>NUCLEOTIDE SEQUENCE [LARGE SCALE GENOMIC DNA]</scope>
    <source>
        <strain evidence="1 2">S613</strain>
    </source>
</reference>
<sequence length="39" mass="4156">MEVNDNEGCLSENGALTFIASKLAPTGFIALKLTQIDDD</sequence>
<proteinExistence type="predicted"/>